<gene>
    <name evidence="1" type="ORF">BV898_03336</name>
</gene>
<name>A0A1W0X6C7_HYPEX</name>
<dbReference type="Proteomes" id="UP000192578">
    <property type="component" value="Unassembled WGS sequence"/>
</dbReference>
<keyword evidence="2" id="KW-1185">Reference proteome</keyword>
<reference evidence="2" key="1">
    <citation type="submission" date="2017-01" db="EMBL/GenBank/DDBJ databases">
        <title>Comparative genomics of anhydrobiosis in the tardigrade Hypsibius dujardini.</title>
        <authorList>
            <person name="Yoshida Y."/>
            <person name="Koutsovoulos G."/>
            <person name="Laetsch D."/>
            <person name="Stevens L."/>
            <person name="Kumar S."/>
            <person name="Horikawa D."/>
            <person name="Ishino K."/>
            <person name="Komine S."/>
            <person name="Tomita M."/>
            <person name="Blaxter M."/>
            <person name="Arakawa K."/>
        </authorList>
    </citation>
    <scope>NUCLEOTIDE SEQUENCE [LARGE SCALE GENOMIC DNA]</scope>
    <source>
        <strain evidence="2">Z151</strain>
    </source>
</reference>
<protein>
    <submittedName>
        <fullName evidence="1">Uncharacterized protein</fullName>
    </submittedName>
</protein>
<sequence length="155" mass="17100">MPIRVHTAIGSMLTRVGLFCILFFTTGYRSVFAYPVHMYQTYGNGHAIAPQNTYQDLRMNPASNVVNSGYHVNRDYSGCAVNALHSPFAVPHGFRKLPVLAVAHRLSAIPRPVLMKAALKQLTSGPPAGGAALTLRHMEILRRHHQSLFDQLVVP</sequence>
<organism evidence="1 2">
    <name type="scientific">Hypsibius exemplaris</name>
    <name type="common">Freshwater tardigrade</name>
    <dbReference type="NCBI Taxonomy" id="2072580"/>
    <lineage>
        <taxon>Eukaryota</taxon>
        <taxon>Metazoa</taxon>
        <taxon>Ecdysozoa</taxon>
        <taxon>Tardigrada</taxon>
        <taxon>Eutardigrada</taxon>
        <taxon>Parachela</taxon>
        <taxon>Hypsibioidea</taxon>
        <taxon>Hypsibiidae</taxon>
        <taxon>Hypsibius</taxon>
    </lineage>
</organism>
<evidence type="ECO:0000313" key="2">
    <source>
        <dbReference type="Proteomes" id="UP000192578"/>
    </source>
</evidence>
<accession>A0A1W0X6C7</accession>
<evidence type="ECO:0000313" key="1">
    <source>
        <dbReference type="EMBL" id="OQV22910.1"/>
    </source>
</evidence>
<proteinExistence type="predicted"/>
<comment type="caution">
    <text evidence="1">The sequence shown here is derived from an EMBL/GenBank/DDBJ whole genome shotgun (WGS) entry which is preliminary data.</text>
</comment>
<dbReference type="AlphaFoldDB" id="A0A1W0X6C7"/>
<dbReference type="EMBL" id="MTYJ01000015">
    <property type="protein sequence ID" value="OQV22910.1"/>
    <property type="molecule type" value="Genomic_DNA"/>
</dbReference>